<dbReference type="InterPro" id="IPR037401">
    <property type="entry name" value="SnoaL-like"/>
</dbReference>
<sequence>MKLQMIGLFGTIALACQIAIPSYSYAQAEAKRLEHRAHHYTPYEQLVYENASTFHRNFNHHEFEKNRALIADDLHVDSNGTELRGTDAYIKAISRFVGPFPDVTIKDLSIVVDGNMASIRFVITGTQKGDFAIPGGVIHATNKHIEVDGIEYLTFNRDGKLTDLLTVEDLQGLLKQLKN</sequence>
<accession>A0A7W7ZUZ7</accession>
<dbReference type="PANTHER" id="PTHR38436">
    <property type="entry name" value="POLYKETIDE CYCLASE SNOAL-LIKE DOMAIN"/>
    <property type="match status" value="1"/>
</dbReference>
<dbReference type="Proteomes" id="UP000584867">
    <property type="component" value="Unassembled WGS sequence"/>
</dbReference>
<evidence type="ECO:0000313" key="3">
    <source>
        <dbReference type="Proteomes" id="UP000584867"/>
    </source>
</evidence>
<proteinExistence type="predicted"/>
<name>A0A7W7ZUZ7_9BACT</name>
<dbReference type="PROSITE" id="PS51257">
    <property type="entry name" value="PROKAR_LIPOPROTEIN"/>
    <property type="match status" value="1"/>
</dbReference>
<dbReference type="AlphaFoldDB" id="A0A7W7ZUZ7"/>
<reference evidence="2 3" key="1">
    <citation type="submission" date="2020-08" db="EMBL/GenBank/DDBJ databases">
        <title>Genomic Encyclopedia of Type Strains, Phase IV (KMG-V): Genome sequencing to study the core and pangenomes of soil and plant-associated prokaryotes.</title>
        <authorList>
            <person name="Whitman W."/>
        </authorList>
    </citation>
    <scope>NUCLEOTIDE SEQUENCE [LARGE SCALE GENOMIC DNA]</scope>
    <source>
        <strain evidence="2 3">X5P3</strain>
    </source>
</reference>
<feature type="domain" description="SnoaL-like" evidence="1">
    <location>
        <begin position="54"/>
        <end position="163"/>
    </location>
</feature>
<dbReference type="Pfam" id="PF12680">
    <property type="entry name" value="SnoaL_2"/>
    <property type="match status" value="1"/>
</dbReference>
<gene>
    <name evidence="2" type="ORF">HDF15_004643</name>
</gene>
<dbReference type="PANTHER" id="PTHR38436:SF1">
    <property type="entry name" value="ESTER CYCLASE"/>
    <property type="match status" value="1"/>
</dbReference>
<dbReference type="RefSeq" id="WP_184259644.1">
    <property type="nucleotide sequence ID" value="NZ_JACHIO010000025.1"/>
</dbReference>
<dbReference type="Gene3D" id="3.10.450.50">
    <property type="match status" value="1"/>
</dbReference>
<dbReference type="InterPro" id="IPR032710">
    <property type="entry name" value="NTF2-like_dom_sf"/>
</dbReference>
<evidence type="ECO:0000259" key="1">
    <source>
        <dbReference type="Pfam" id="PF12680"/>
    </source>
</evidence>
<evidence type="ECO:0000313" key="2">
    <source>
        <dbReference type="EMBL" id="MBB5066267.1"/>
    </source>
</evidence>
<dbReference type="InterPro" id="IPR009959">
    <property type="entry name" value="Cyclase_SnoaL-like"/>
</dbReference>
<organism evidence="2 3">
    <name type="scientific">Granulicella mallensis</name>
    <dbReference type="NCBI Taxonomy" id="940614"/>
    <lineage>
        <taxon>Bacteria</taxon>
        <taxon>Pseudomonadati</taxon>
        <taxon>Acidobacteriota</taxon>
        <taxon>Terriglobia</taxon>
        <taxon>Terriglobales</taxon>
        <taxon>Acidobacteriaceae</taxon>
        <taxon>Granulicella</taxon>
    </lineage>
</organism>
<dbReference type="EMBL" id="JACHIO010000025">
    <property type="protein sequence ID" value="MBB5066267.1"/>
    <property type="molecule type" value="Genomic_DNA"/>
</dbReference>
<dbReference type="SUPFAM" id="SSF54427">
    <property type="entry name" value="NTF2-like"/>
    <property type="match status" value="1"/>
</dbReference>
<comment type="caution">
    <text evidence="2">The sequence shown here is derived from an EMBL/GenBank/DDBJ whole genome shotgun (WGS) entry which is preliminary data.</text>
</comment>
<dbReference type="GO" id="GO:0030638">
    <property type="term" value="P:polyketide metabolic process"/>
    <property type="evidence" value="ECO:0007669"/>
    <property type="project" value="InterPro"/>
</dbReference>
<protein>
    <submittedName>
        <fullName evidence="2">Putative ester cyclase</fullName>
    </submittedName>
</protein>